<dbReference type="InterPro" id="IPR014016">
    <property type="entry name" value="UvrD-like_ATP-bd"/>
</dbReference>
<gene>
    <name evidence="17" type="ORF">SAMN05421544_101116</name>
</gene>
<dbReference type="Gene3D" id="3.40.50.300">
    <property type="entry name" value="P-loop containing nucleotide triphosphate hydrolases"/>
    <property type="match status" value="4"/>
</dbReference>
<evidence type="ECO:0000256" key="10">
    <source>
        <dbReference type="ARBA" id="ARBA00023235"/>
    </source>
</evidence>
<dbReference type="GO" id="GO:0005524">
    <property type="term" value="F:ATP binding"/>
    <property type="evidence" value="ECO:0007669"/>
    <property type="project" value="UniProtKB-UniRule"/>
</dbReference>
<dbReference type="SUPFAM" id="SSF52540">
    <property type="entry name" value="P-loop containing nucleoside triphosphate hydrolases"/>
    <property type="match status" value="1"/>
</dbReference>
<reference evidence="17 18" key="1">
    <citation type="submission" date="2016-10" db="EMBL/GenBank/DDBJ databases">
        <authorList>
            <person name="de Groot N.N."/>
        </authorList>
    </citation>
    <scope>NUCLEOTIDE SEQUENCE [LARGE SCALE GENOMIC DNA]</scope>
    <source>
        <strain evidence="17 18">DSM 24015</strain>
    </source>
</reference>
<keyword evidence="5 14" id="KW-0347">Helicase</keyword>
<dbReference type="EC" id="5.6.2.4" evidence="12"/>
<comment type="catalytic activity">
    <reaction evidence="11">
        <text>Couples ATP hydrolysis with the unwinding of duplex DNA by translocating in the 3'-5' direction.</text>
        <dbReference type="EC" id="5.6.2.4"/>
    </reaction>
</comment>
<dbReference type="InterPro" id="IPR000212">
    <property type="entry name" value="DNA_helicase_UvrD/REP"/>
</dbReference>
<comment type="catalytic activity">
    <reaction evidence="13">
        <text>ATP + H2O = ADP + phosphate + H(+)</text>
        <dbReference type="Rhea" id="RHEA:13065"/>
        <dbReference type="ChEBI" id="CHEBI:15377"/>
        <dbReference type="ChEBI" id="CHEBI:15378"/>
        <dbReference type="ChEBI" id="CHEBI:30616"/>
        <dbReference type="ChEBI" id="CHEBI:43474"/>
        <dbReference type="ChEBI" id="CHEBI:456216"/>
        <dbReference type="EC" id="5.6.2.4"/>
    </reaction>
</comment>
<keyword evidence="9" id="KW-0234">DNA repair</keyword>
<proteinExistence type="predicted"/>
<dbReference type="PANTHER" id="PTHR11070:SF67">
    <property type="entry name" value="DNA 3'-5' HELICASE"/>
    <property type="match status" value="1"/>
</dbReference>
<dbReference type="Proteomes" id="UP000198517">
    <property type="component" value="Unassembled WGS sequence"/>
</dbReference>
<feature type="domain" description="UvrD-like helicase C-terminal" evidence="16">
    <location>
        <begin position="479"/>
        <end position="751"/>
    </location>
</feature>
<evidence type="ECO:0000256" key="9">
    <source>
        <dbReference type="ARBA" id="ARBA00023204"/>
    </source>
</evidence>
<dbReference type="GO" id="GO:0003677">
    <property type="term" value="F:DNA binding"/>
    <property type="evidence" value="ECO:0007669"/>
    <property type="project" value="UniProtKB-KW"/>
</dbReference>
<evidence type="ECO:0000256" key="7">
    <source>
        <dbReference type="ARBA" id="ARBA00022840"/>
    </source>
</evidence>
<dbReference type="InterPro" id="IPR014017">
    <property type="entry name" value="DNA_helicase_UvrD-like_C"/>
</dbReference>
<evidence type="ECO:0000256" key="12">
    <source>
        <dbReference type="ARBA" id="ARBA00034808"/>
    </source>
</evidence>
<keyword evidence="10" id="KW-0413">Isomerase</keyword>
<keyword evidence="8" id="KW-0238">DNA-binding</keyword>
<dbReference type="GO" id="GO:0016887">
    <property type="term" value="F:ATP hydrolysis activity"/>
    <property type="evidence" value="ECO:0007669"/>
    <property type="project" value="RHEA"/>
</dbReference>
<dbReference type="GO" id="GO:0005829">
    <property type="term" value="C:cytosol"/>
    <property type="evidence" value="ECO:0007669"/>
    <property type="project" value="TreeGrafter"/>
</dbReference>
<dbReference type="PROSITE" id="PS51198">
    <property type="entry name" value="UVRD_HELICASE_ATP_BIND"/>
    <property type="match status" value="1"/>
</dbReference>
<dbReference type="InterPro" id="IPR011604">
    <property type="entry name" value="PDDEXK-like_dom_sf"/>
</dbReference>
<evidence type="ECO:0000259" key="15">
    <source>
        <dbReference type="PROSITE" id="PS51198"/>
    </source>
</evidence>
<keyword evidence="18" id="KW-1185">Reference proteome</keyword>
<evidence type="ECO:0000256" key="3">
    <source>
        <dbReference type="ARBA" id="ARBA00022763"/>
    </source>
</evidence>
<dbReference type="GO" id="GO:0000725">
    <property type="term" value="P:recombinational repair"/>
    <property type="evidence" value="ECO:0007669"/>
    <property type="project" value="TreeGrafter"/>
</dbReference>
<dbReference type="GO" id="GO:0004527">
    <property type="term" value="F:exonuclease activity"/>
    <property type="evidence" value="ECO:0007669"/>
    <property type="project" value="UniProtKB-KW"/>
</dbReference>
<feature type="binding site" evidence="14">
    <location>
        <begin position="9"/>
        <end position="16"/>
    </location>
    <ligand>
        <name>ATP</name>
        <dbReference type="ChEBI" id="CHEBI:30616"/>
    </ligand>
</feature>
<evidence type="ECO:0000256" key="5">
    <source>
        <dbReference type="ARBA" id="ARBA00022806"/>
    </source>
</evidence>
<keyword evidence="4 14" id="KW-0378">Hydrolase</keyword>
<keyword evidence="7 14" id="KW-0067">ATP-binding</keyword>
<dbReference type="STRING" id="1071918.SAMN05421544_101116"/>
<keyword evidence="6 17" id="KW-0269">Exonuclease</keyword>
<evidence type="ECO:0000256" key="2">
    <source>
        <dbReference type="ARBA" id="ARBA00022741"/>
    </source>
</evidence>
<dbReference type="Pfam" id="PF13361">
    <property type="entry name" value="UvrD_C"/>
    <property type="match status" value="2"/>
</dbReference>
<evidence type="ECO:0000259" key="16">
    <source>
        <dbReference type="PROSITE" id="PS51217"/>
    </source>
</evidence>
<dbReference type="Gene3D" id="3.90.320.10">
    <property type="match status" value="1"/>
</dbReference>
<evidence type="ECO:0000256" key="4">
    <source>
        <dbReference type="ARBA" id="ARBA00022801"/>
    </source>
</evidence>
<name>A0A1G6YCX2_9FLAO</name>
<dbReference type="GO" id="GO:0043138">
    <property type="term" value="F:3'-5' DNA helicase activity"/>
    <property type="evidence" value="ECO:0007669"/>
    <property type="project" value="UniProtKB-EC"/>
</dbReference>
<evidence type="ECO:0000256" key="14">
    <source>
        <dbReference type="PROSITE-ProRule" id="PRU00560"/>
    </source>
</evidence>
<dbReference type="Pfam" id="PF00580">
    <property type="entry name" value="UvrD-helicase"/>
    <property type="match status" value="1"/>
</dbReference>
<evidence type="ECO:0000256" key="8">
    <source>
        <dbReference type="ARBA" id="ARBA00023125"/>
    </source>
</evidence>
<dbReference type="AlphaFoldDB" id="A0A1G6YCX2"/>
<dbReference type="RefSeq" id="WP_092735562.1">
    <property type="nucleotide sequence ID" value="NZ_FNAS01000001.1"/>
</dbReference>
<keyword evidence="3" id="KW-0227">DNA damage</keyword>
<keyword evidence="2 14" id="KW-0547">Nucleotide-binding</keyword>
<evidence type="ECO:0000313" key="17">
    <source>
        <dbReference type="EMBL" id="SDD88190.1"/>
    </source>
</evidence>
<dbReference type="PANTHER" id="PTHR11070">
    <property type="entry name" value="UVRD / RECB / PCRA DNA HELICASE FAMILY MEMBER"/>
    <property type="match status" value="1"/>
</dbReference>
<evidence type="ECO:0000256" key="13">
    <source>
        <dbReference type="ARBA" id="ARBA00048988"/>
    </source>
</evidence>
<dbReference type="OrthoDB" id="9810135at2"/>
<keyword evidence="1" id="KW-0540">Nuclease</keyword>
<accession>A0A1G6YCX2</accession>
<sequence length="1050" mass="121551">MHSYTAINASAGSGKTYALAIRVLSLCLKDPNGRETIRHILALTFTNKAANEMKSRILEWLLGFTKEDYKTNSELKSIKKYLKENGINISIEDLHERSKKLLDYILHNYSVLNIGTIDKFNSKLIRSFAFELGLPQNFNIEINNEPFLVEAVERLLDKVGDDEILSKTLLDLMYFHLENDERVHLNQSLYEAAKEFIKDTNYEQLKENKSFDQKAYEETKDKIRAFIKEKEEKIKSNIRKGCDIIQESGLTVSDFKGGTRSSIAKYFLDNLLFSENKTKELKIPKDKERSMANFKSGTASKNQSIRDSVDGALTELIPLWEEITKDWIEIEKIKKILKELLPLTINKNISDELNLIEEENELVLLSKFNVIINENLKDEPSAFIYEKVGTKFQHYFFDEFQDTSKMQWKNIIPLRNHTISSEDHTFTIVGDPKQSIYRFRGGDSELMLGIINEEEAKKDGYTSVKINVENLENNWRSAKNIVDFNNKLYATEAENLEPKHKRIFGDLAIQKAKKNHEGRVRINLISHNDFHENAAEKIHHDIQECINNGFEFSDICILCRNGKDIASLSLELGKKEVTYHGSPSKIKTISERGLALELSLTLRALMAFINWELSSENREYLVKMLYYLNENKRIEIKSFTEDLQHILNLKSPEAIKDFLAEKYDLELRQKGLFSLNLYNYIEECIQVLSVSEKETNFLLTFLEVAYNFAQIPGKTLKDFVKYWDDEAKGQSVQSSENIDAIKFMTIHSAKGLEFPVVMYPILIGSNKKKSSDWYSVEDMGELRYVNIKPFNTQIAGYDEKAKEYNDAIAYKEKIDDLCVQYVATTRPEQQLFLYIQRQSDSSQESPSVIMDFVQKINSTEDSFDLYPEVGSSYKKLEKKEEDFSANILSIKEIKPSQKVDNIRIATPSKSYKNRNEKVRQGIFIHEILSKIKSENDIAKVLGNYLLEGLISQDEKTEIENRILAIVRNSLYQKYFSGFRNVINERAIMVSDEQGAHLYRPDRIVETEDGCYIVDFKTGEEKKEHRKQIEQYQALLEQIGKKVIGTEIIYI</sequence>
<evidence type="ECO:0000256" key="11">
    <source>
        <dbReference type="ARBA" id="ARBA00034617"/>
    </source>
</evidence>
<dbReference type="EMBL" id="FNAS01000001">
    <property type="protein sequence ID" value="SDD88190.1"/>
    <property type="molecule type" value="Genomic_DNA"/>
</dbReference>
<protein>
    <recommendedName>
        <fullName evidence="12">DNA 3'-5' helicase</fullName>
        <ecNumber evidence="12">5.6.2.4</ecNumber>
    </recommendedName>
</protein>
<organism evidence="17 18">
    <name type="scientific">Riemerella columbipharyngis</name>
    <dbReference type="NCBI Taxonomy" id="1071918"/>
    <lineage>
        <taxon>Bacteria</taxon>
        <taxon>Pseudomonadati</taxon>
        <taxon>Bacteroidota</taxon>
        <taxon>Flavobacteriia</taxon>
        <taxon>Flavobacteriales</taxon>
        <taxon>Weeksellaceae</taxon>
        <taxon>Riemerella</taxon>
    </lineage>
</organism>
<dbReference type="PROSITE" id="PS51217">
    <property type="entry name" value="UVRD_HELICASE_CTER"/>
    <property type="match status" value="1"/>
</dbReference>
<evidence type="ECO:0000313" key="18">
    <source>
        <dbReference type="Proteomes" id="UP000198517"/>
    </source>
</evidence>
<evidence type="ECO:0000256" key="6">
    <source>
        <dbReference type="ARBA" id="ARBA00022839"/>
    </source>
</evidence>
<feature type="domain" description="UvrD-like helicase ATP-binding" evidence="15">
    <location>
        <begin position="1"/>
        <end position="478"/>
    </location>
</feature>
<evidence type="ECO:0000256" key="1">
    <source>
        <dbReference type="ARBA" id="ARBA00022722"/>
    </source>
</evidence>
<dbReference type="InterPro" id="IPR027417">
    <property type="entry name" value="P-loop_NTPase"/>
</dbReference>